<sequence>MAFSGLRPDTAHYLLDYLGSRHAELCSFVPDGAQRPGSPQRLNYCLINACLTSPEFWGAHRARSIPYGFDVLVQNDPVVAYASSLAETQWQGYRDAANAAMLLMDWLEGVPLNLLEGQFPNVRAGNIRSLCRDLAWALSGLSNILAAATQPNLSTEERPSCLRALSPDAVRSLRRLLQPLRILVWRLNVGLPPTVLWMTELKTDNGERAVSRAEALSLHQIGLGSFESLRRRSNWEHLVEILGANGATDPHARARELQQLANGWHGTTRNRAKAQQLRRLDTTDQPLLENFYHSRDKHFEAAFQALLERVGIRYTLFDTGQKPGAFDYLLHVEGRPDIAVECKTKQGDGLVDLTAARVVLSSSEQYGHRETFCVTLCQPGVDPNVPENLQACPRLCIVETHDLAEAFTRLIRQSLSPQSFHDWLAQPGQARAETLLVHTRAVTEPEVISPQPT</sequence>
<keyword evidence="1" id="KW-0378">Hydrolase</keyword>
<name>S9QIY7_CYSF2</name>
<dbReference type="AlphaFoldDB" id="S9QIY7"/>
<dbReference type="eggNOG" id="COG1204">
    <property type="taxonomic scope" value="Bacteria"/>
</dbReference>
<gene>
    <name evidence="1" type="ORF">D187_007775</name>
</gene>
<protein>
    <submittedName>
        <fullName evidence="1">DEAD/DEAH box helicase domain protein</fullName>
    </submittedName>
</protein>
<keyword evidence="1" id="KW-0547">Nucleotide-binding</keyword>
<keyword evidence="1" id="KW-0347">Helicase</keyword>
<dbReference type="GO" id="GO:0004386">
    <property type="term" value="F:helicase activity"/>
    <property type="evidence" value="ECO:0007669"/>
    <property type="project" value="UniProtKB-KW"/>
</dbReference>
<dbReference type="EMBL" id="ANAH02000066">
    <property type="protein sequence ID" value="EPX56433.1"/>
    <property type="molecule type" value="Genomic_DNA"/>
</dbReference>
<reference evidence="1" key="1">
    <citation type="submission" date="2013-05" db="EMBL/GenBank/DDBJ databases">
        <title>Genome assembly of Cystobacter fuscus DSM 2262.</title>
        <authorList>
            <person name="Sharma G."/>
            <person name="Khatri I."/>
            <person name="Kaur C."/>
            <person name="Mayilraj S."/>
            <person name="Subramanian S."/>
        </authorList>
    </citation>
    <scope>NUCLEOTIDE SEQUENCE [LARGE SCALE GENOMIC DNA]</scope>
    <source>
        <strain evidence="1">DSM 2262</strain>
    </source>
</reference>
<evidence type="ECO:0000313" key="2">
    <source>
        <dbReference type="Proteomes" id="UP000011682"/>
    </source>
</evidence>
<comment type="caution">
    <text evidence="1">The sequence shown here is derived from an EMBL/GenBank/DDBJ whole genome shotgun (WGS) entry which is preliminary data.</text>
</comment>
<dbReference type="SUPFAM" id="SSF158702">
    <property type="entry name" value="Sec63 N-terminal domain-like"/>
    <property type="match status" value="1"/>
</dbReference>
<keyword evidence="1" id="KW-0067">ATP-binding</keyword>
<dbReference type="Proteomes" id="UP000011682">
    <property type="component" value="Unassembled WGS sequence"/>
</dbReference>
<proteinExistence type="predicted"/>
<accession>S9QIY7</accession>
<dbReference type="Gene3D" id="1.10.3380.20">
    <property type="match status" value="1"/>
</dbReference>
<evidence type="ECO:0000313" key="1">
    <source>
        <dbReference type="EMBL" id="EPX56433.1"/>
    </source>
</evidence>
<organism evidence="1 2">
    <name type="scientific">Cystobacter fuscus (strain ATCC 25194 / DSM 2262 / NBRC 100088 / M29)</name>
    <dbReference type="NCBI Taxonomy" id="1242864"/>
    <lineage>
        <taxon>Bacteria</taxon>
        <taxon>Pseudomonadati</taxon>
        <taxon>Myxococcota</taxon>
        <taxon>Myxococcia</taxon>
        <taxon>Myxococcales</taxon>
        <taxon>Cystobacterineae</taxon>
        <taxon>Archangiaceae</taxon>
        <taxon>Cystobacter</taxon>
    </lineage>
</organism>
<keyword evidence="2" id="KW-1185">Reference proteome</keyword>